<dbReference type="AlphaFoldDB" id="A0AAV2QPA9"/>
<dbReference type="EMBL" id="CAXKWB010009754">
    <property type="protein sequence ID" value="CAL4095993.1"/>
    <property type="molecule type" value="Genomic_DNA"/>
</dbReference>
<reference evidence="2 3" key="1">
    <citation type="submission" date="2024-05" db="EMBL/GenBank/DDBJ databases">
        <authorList>
            <person name="Wallberg A."/>
        </authorList>
    </citation>
    <scope>NUCLEOTIDE SEQUENCE [LARGE SCALE GENOMIC DNA]</scope>
</reference>
<keyword evidence="3" id="KW-1185">Reference proteome</keyword>
<sequence length="384" mass="43344">MFPCTSHACNKESIFLENDASSVKMQPFTSKDHRNESDISEFSVSSEGMFLSTPYDCSNESDISEVFVSSVEMLSCTSHNQTERSFYDHIKKCTEYIPLLSSNVNCETFSNTSDKKCIEKTITQSNTQEVDQIQSFDKQTPLKSLSLKGLVENSNIPFKTDNSLEISKLSSLSLYMLNQSSVKKKRESSKIRPPSILSSKKYFTHNSSAKPHVPRNRSSSLENLNAQHSNRQRFLKNKENSTNKNMDLVSENINLKNATKYTLKGSIIPKYNKHLPRSNSNVELNDLPSNLNTKSNYSTLSSSNHLIRSSLYAKSLLNSQRKCEDSKNIYNNSQSNIPKPRQVSKTNTNSNEKNLNSPSNDNSSKKSSNTLSRIKKPTKININL</sequence>
<protein>
    <submittedName>
        <fullName evidence="2">Uncharacterized protein</fullName>
    </submittedName>
</protein>
<feature type="region of interest" description="Disordered" evidence="1">
    <location>
        <begin position="203"/>
        <end position="224"/>
    </location>
</feature>
<evidence type="ECO:0000313" key="3">
    <source>
        <dbReference type="Proteomes" id="UP001497623"/>
    </source>
</evidence>
<accession>A0AAV2QPA9</accession>
<name>A0AAV2QPA9_MEGNR</name>
<comment type="caution">
    <text evidence="2">The sequence shown here is derived from an EMBL/GenBank/DDBJ whole genome shotgun (WGS) entry which is preliminary data.</text>
</comment>
<evidence type="ECO:0000256" key="1">
    <source>
        <dbReference type="SAM" id="MobiDB-lite"/>
    </source>
</evidence>
<feature type="compositionally biased region" description="Polar residues" evidence="1">
    <location>
        <begin position="328"/>
        <end position="352"/>
    </location>
</feature>
<gene>
    <name evidence="2" type="ORF">MNOR_LOCUS15545</name>
</gene>
<evidence type="ECO:0000313" key="2">
    <source>
        <dbReference type="EMBL" id="CAL4095993.1"/>
    </source>
</evidence>
<dbReference type="Proteomes" id="UP001497623">
    <property type="component" value="Unassembled WGS sequence"/>
</dbReference>
<organism evidence="2 3">
    <name type="scientific">Meganyctiphanes norvegica</name>
    <name type="common">Northern krill</name>
    <name type="synonym">Thysanopoda norvegica</name>
    <dbReference type="NCBI Taxonomy" id="48144"/>
    <lineage>
        <taxon>Eukaryota</taxon>
        <taxon>Metazoa</taxon>
        <taxon>Ecdysozoa</taxon>
        <taxon>Arthropoda</taxon>
        <taxon>Crustacea</taxon>
        <taxon>Multicrustacea</taxon>
        <taxon>Malacostraca</taxon>
        <taxon>Eumalacostraca</taxon>
        <taxon>Eucarida</taxon>
        <taxon>Euphausiacea</taxon>
        <taxon>Euphausiidae</taxon>
        <taxon>Meganyctiphanes</taxon>
    </lineage>
</organism>
<proteinExistence type="predicted"/>
<feature type="compositionally biased region" description="Low complexity" evidence="1">
    <location>
        <begin position="353"/>
        <end position="372"/>
    </location>
</feature>
<feature type="region of interest" description="Disordered" evidence="1">
    <location>
        <begin position="328"/>
        <end position="384"/>
    </location>
</feature>